<proteinExistence type="predicted"/>
<evidence type="ECO:0000259" key="4">
    <source>
        <dbReference type="Pfam" id="PF09394"/>
    </source>
</evidence>
<dbReference type="SUPFAM" id="SSF141066">
    <property type="entry name" value="ICP-like"/>
    <property type="match status" value="1"/>
</dbReference>
<evidence type="ECO:0000313" key="5">
    <source>
        <dbReference type="EMBL" id="OMJ92846.1"/>
    </source>
</evidence>
<organism evidence="5 6">
    <name type="scientific">Stentor coeruleus</name>
    <dbReference type="NCBI Taxonomy" id="5963"/>
    <lineage>
        <taxon>Eukaryota</taxon>
        <taxon>Sar</taxon>
        <taxon>Alveolata</taxon>
        <taxon>Ciliophora</taxon>
        <taxon>Postciliodesmatophora</taxon>
        <taxon>Heterotrichea</taxon>
        <taxon>Heterotrichida</taxon>
        <taxon>Stentoridae</taxon>
        <taxon>Stentor</taxon>
    </lineage>
</organism>
<keyword evidence="2" id="KW-0789">Thiol protease inhibitor</keyword>
<dbReference type="Pfam" id="PF09394">
    <property type="entry name" value="Inhibitor_I42"/>
    <property type="match status" value="1"/>
</dbReference>
<comment type="caution">
    <text evidence="5">The sequence shown here is derived from an EMBL/GenBank/DDBJ whole genome shotgun (WGS) entry which is preliminary data.</text>
</comment>
<keyword evidence="3" id="KW-0732">Signal</keyword>
<feature type="chain" id="PRO_5012955240" description="Proteinase inhibitor I42 chagasin domain-containing protein" evidence="3">
    <location>
        <begin position="19"/>
        <end position="142"/>
    </location>
</feature>
<keyword evidence="1" id="KW-0646">Protease inhibitor</keyword>
<dbReference type="AlphaFoldDB" id="A0A1R2CV07"/>
<dbReference type="Proteomes" id="UP000187209">
    <property type="component" value="Unassembled WGS sequence"/>
</dbReference>
<gene>
    <name evidence="5" type="ORF">SteCoe_4294</name>
</gene>
<dbReference type="OrthoDB" id="320480at2759"/>
<keyword evidence="6" id="KW-1185">Reference proteome</keyword>
<evidence type="ECO:0000313" key="6">
    <source>
        <dbReference type="Proteomes" id="UP000187209"/>
    </source>
</evidence>
<dbReference type="EMBL" id="MPUH01000053">
    <property type="protein sequence ID" value="OMJ92846.1"/>
    <property type="molecule type" value="Genomic_DNA"/>
</dbReference>
<name>A0A1R2CV07_9CILI</name>
<dbReference type="InterPro" id="IPR036331">
    <property type="entry name" value="Chagasin-like_sf"/>
</dbReference>
<feature type="domain" description="Proteinase inhibitor I42 chagasin" evidence="4">
    <location>
        <begin position="36"/>
        <end position="124"/>
    </location>
</feature>
<dbReference type="InterPro" id="IPR018990">
    <property type="entry name" value="Prot_inh_I42_chagasin"/>
</dbReference>
<feature type="signal peptide" evidence="3">
    <location>
        <begin position="1"/>
        <end position="18"/>
    </location>
</feature>
<protein>
    <recommendedName>
        <fullName evidence="4">Proteinase inhibitor I42 chagasin domain-containing protein</fullName>
    </recommendedName>
</protein>
<dbReference type="Gene3D" id="2.60.40.2020">
    <property type="match status" value="1"/>
</dbReference>
<reference evidence="5 6" key="1">
    <citation type="submission" date="2016-11" db="EMBL/GenBank/DDBJ databases">
        <title>The macronuclear genome of Stentor coeruleus: a giant cell with tiny introns.</title>
        <authorList>
            <person name="Slabodnick M."/>
            <person name="Ruby J.G."/>
            <person name="Reiff S.B."/>
            <person name="Swart E.C."/>
            <person name="Gosai S."/>
            <person name="Prabakaran S."/>
            <person name="Witkowska E."/>
            <person name="Larue G.E."/>
            <person name="Fisher S."/>
            <person name="Freeman R.M."/>
            <person name="Gunawardena J."/>
            <person name="Chu W."/>
            <person name="Stover N.A."/>
            <person name="Gregory B.D."/>
            <person name="Nowacki M."/>
            <person name="Derisi J."/>
            <person name="Roy S.W."/>
            <person name="Marshall W.F."/>
            <person name="Sood P."/>
        </authorList>
    </citation>
    <scope>NUCLEOTIDE SEQUENCE [LARGE SCALE GENOMIC DNA]</scope>
    <source>
        <strain evidence="5">WM001</strain>
    </source>
</reference>
<evidence type="ECO:0000256" key="3">
    <source>
        <dbReference type="SAM" id="SignalP"/>
    </source>
</evidence>
<sequence>MVKMIYMVLIGFLFLANASITNLDNESIVHIAPASSAYMQISSNPSTGYIWYMRPLVSSKISVRDIQGTYTESEHSSGVLAGSPGFQTFEVICSHLCENGEVLELLLYKARSWEPNPIQLKSVSLIVTTNPHIESDFLEDNS</sequence>
<accession>A0A1R2CV07</accession>
<dbReference type="GO" id="GO:0004869">
    <property type="term" value="F:cysteine-type endopeptidase inhibitor activity"/>
    <property type="evidence" value="ECO:0007669"/>
    <property type="project" value="UniProtKB-KW"/>
</dbReference>
<evidence type="ECO:0000256" key="1">
    <source>
        <dbReference type="ARBA" id="ARBA00022690"/>
    </source>
</evidence>
<evidence type="ECO:0000256" key="2">
    <source>
        <dbReference type="ARBA" id="ARBA00022704"/>
    </source>
</evidence>